<comment type="caution">
    <text evidence="8">The sequence shown here is derived from an EMBL/GenBank/DDBJ whole genome shotgun (WGS) entry which is preliminary data.</text>
</comment>
<dbReference type="Gene3D" id="3.30.2300.10">
    <property type="entry name" value="THUMP superfamily"/>
    <property type="match status" value="1"/>
</dbReference>
<dbReference type="PROSITE" id="PS51165">
    <property type="entry name" value="THUMP"/>
    <property type="match status" value="1"/>
</dbReference>
<dbReference type="PROSITE" id="PS50984">
    <property type="entry name" value="TRUD"/>
    <property type="match status" value="1"/>
</dbReference>
<evidence type="ECO:0000256" key="5">
    <source>
        <dbReference type="SAM" id="MobiDB-lite"/>
    </source>
</evidence>
<gene>
    <name evidence="8" type="ORF">CYMTET_31554</name>
</gene>
<dbReference type="InterPro" id="IPR040183">
    <property type="entry name" value="THUMPD1-like"/>
</dbReference>
<dbReference type="Proteomes" id="UP001190700">
    <property type="component" value="Unassembled WGS sequence"/>
</dbReference>
<accession>A0AAE0KT19</accession>
<dbReference type="GO" id="GO:0001522">
    <property type="term" value="P:pseudouridine synthesis"/>
    <property type="evidence" value="ECO:0007669"/>
    <property type="project" value="InterPro"/>
</dbReference>
<evidence type="ECO:0000256" key="4">
    <source>
        <dbReference type="PROSITE-ProRule" id="PRU00529"/>
    </source>
</evidence>
<keyword evidence="9" id="KW-1185">Reference proteome</keyword>
<dbReference type="Pfam" id="PF02926">
    <property type="entry name" value="THUMP"/>
    <property type="match status" value="1"/>
</dbReference>
<evidence type="ECO:0008006" key="10">
    <source>
        <dbReference type="Google" id="ProtNLM"/>
    </source>
</evidence>
<dbReference type="InterPro" id="IPR020103">
    <property type="entry name" value="PsdUridine_synth_cat_dom_sf"/>
</dbReference>
<dbReference type="InterPro" id="IPR011760">
    <property type="entry name" value="PsdUridine_synth_TruD_insert"/>
</dbReference>
<evidence type="ECO:0000313" key="8">
    <source>
        <dbReference type="EMBL" id="KAK3259445.1"/>
    </source>
</evidence>
<sequence length="663" mass="71783">MFHPIELPFLTQLPSIGGRLKAVPEHFVVAEIMEPRLDNIAEATFDKGKHAYITVRRKSMSTPDVQCALGELFGVRPDEIGYAGLKDMRAVATQTFSLPRDQLQPMELRRDLGAIAARVRADARFHLVDDAPDSSPAWHMSKLRKGELSGNRFAVVVSGTRVPPKEALGRALAIAQQLRTDGWANYYGPQRFGRGGAEHAIRRGVDLLRSRLSGGPRQHHAHHGWVGTLILNGMQSALFNSYTAERIRRGLFQSVHVGDLVAQPHSSAARPRMIRSGECGEKGDGTRAERETNELRAFGISFFGPIFGGSMPKAGGAPSELEAEVWSRHVPDLPLAGVKRPVLGGGRRACRLPLPWDLSIEEAPEAAGLRFEFSLPRGAYATSLLREFMHCLDVDLLGETEGTDIVQLAELEVETGPMASDGTSARAEPLAVAAPEPKRGLRATSEPSHLEKRALRELSALLHQRCSKRSLSVAASADGAAAPRSGCQTAYAVRSLASGHFPLVAFDATEPDPVTLALELMDNVEASAEALPTVVRLLPVQTTCAATLACVAEAVAPLLAHTWPDAASTFAVWFRVRRRSGSPPTGLKRDEAILEIAECVRRCVPNATVNLGAPDVTVHCEVLEEVALCCLSVLPRWVELDEYRLRTTAESAAAATLKHAPVE</sequence>
<dbReference type="Pfam" id="PF01142">
    <property type="entry name" value="TruD"/>
    <property type="match status" value="2"/>
</dbReference>
<feature type="domain" description="TRUD" evidence="6">
    <location>
        <begin position="182"/>
        <end position="352"/>
    </location>
</feature>
<name>A0AAE0KT19_9CHLO</name>
<feature type="region of interest" description="Disordered" evidence="5">
    <location>
        <begin position="418"/>
        <end position="449"/>
    </location>
</feature>
<reference evidence="8 9" key="1">
    <citation type="journal article" date="2015" name="Genome Biol. Evol.">
        <title>Comparative Genomics of a Bacterivorous Green Alga Reveals Evolutionary Causalities and Consequences of Phago-Mixotrophic Mode of Nutrition.</title>
        <authorList>
            <person name="Burns J.A."/>
            <person name="Paasch A."/>
            <person name="Narechania A."/>
            <person name="Kim E."/>
        </authorList>
    </citation>
    <scope>NUCLEOTIDE SEQUENCE [LARGE SCALE GENOMIC DNA]</scope>
    <source>
        <strain evidence="8 9">PLY_AMNH</strain>
    </source>
</reference>
<dbReference type="GO" id="GO:0009982">
    <property type="term" value="F:pseudouridine synthase activity"/>
    <property type="evidence" value="ECO:0007669"/>
    <property type="project" value="InterPro"/>
</dbReference>
<evidence type="ECO:0000259" key="6">
    <source>
        <dbReference type="PROSITE" id="PS50984"/>
    </source>
</evidence>
<feature type="domain" description="THUMP" evidence="7">
    <location>
        <begin position="522"/>
        <end position="635"/>
    </location>
</feature>
<evidence type="ECO:0000256" key="1">
    <source>
        <dbReference type="ARBA" id="ARBA00007953"/>
    </source>
</evidence>
<evidence type="ECO:0000256" key="2">
    <source>
        <dbReference type="ARBA" id="ARBA00022694"/>
    </source>
</evidence>
<dbReference type="InterPro" id="IPR004114">
    <property type="entry name" value="THUMP_dom"/>
</dbReference>
<dbReference type="GO" id="GO:0005829">
    <property type="term" value="C:cytosol"/>
    <property type="evidence" value="ECO:0007669"/>
    <property type="project" value="TreeGrafter"/>
</dbReference>
<dbReference type="Gene3D" id="3.30.2350.20">
    <property type="entry name" value="TruD, catalytic domain"/>
    <property type="match status" value="1"/>
</dbReference>
<keyword evidence="2" id="KW-0819">tRNA processing</keyword>
<evidence type="ECO:0000256" key="3">
    <source>
        <dbReference type="ARBA" id="ARBA00023235"/>
    </source>
</evidence>
<evidence type="ECO:0000259" key="7">
    <source>
        <dbReference type="PROSITE" id="PS51165"/>
    </source>
</evidence>
<dbReference type="CDD" id="cd11717">
    <property type="entry name" value="THUMP_THUMPD1_like"/>
    <property type="match status" value="1"/>
</dbReference>
<comment type="similarity">
    <text evidence="1">Belongs to the pseudouridine synthase TruD family.</text>
</comment>
<dbReference type="AlphaFoldDB" id="A0AAE0KT19"/>
<keyword evidence="3" id="KW-0413">Isomerase</keyword>
<proteinExistence type="inferred from homology"/>
<dbReference type="InterPro" id="IPR043165">
    <property type="entry name" value="TruD_insert_sf"/>
</dbReference>
<dbReference type="PANTHER" id="PTHR47811:SF1">
    <property type="entry name" value="TRNA PSEUDOURIDINE SYNTHASE D"/>
    <property type="match status" value="1"/>
</dbReference>
<dbReference type="EMBL" id="LGRX02018734">
    <property type="protein sequence ID" value="KAK3259445.1"/>
    <property type="molecule type" value="Genomic_DNA"/>
</dbReference>
<dbReference type="SMART" id="SM00981">
    <property type="entry name" value="THUMP"/>
    <property type="match status" value="1"/>
</dbReference>
<dbReference type="SUPFAM" id="SSF55120">
    <property type="entry name" value="Pseudouridine synthase"/>
    <property type="match status" value="1"/>
</dbReference>
<dbReference type="GO" id="GO:0003723">
    <property type="term" value="F:RNA binding"/>
    <property type="evidence" value="ECO:0007669"/>
    <property type="project" value="UniProtKB-UniRule"/>
</dbReference>
<dbReference type="SUPFAM" id="SSF143437">
    <property type="entry name" value="THUMP domain-like"/>
    <property type="match status" value="1"/>
</dbReference>
<dbReference type="Gene3D" id="3.30.2340.10">
    <property type="entry name" value="TruD, insertion domain"/>
    <property type="match status" value="1"/>
</dbReference>
<organism evidence="8 9">
    <name type="scientific">Cymbomonas tetramitiformis</name>
    <dbReference type="NCBI Taxonomy" id="36881"/>
    <lineage>
        <taxon>Eukaryota</taxon>
        <taxon>Viridiplantae</taxon>
        <taxon>Chlorophyta</taxon>
        <taxon>Pyramimonadophyceae</taxon>
        <taxon>Pyramimonadales</taxon>
        <taxon>Pyramimonadaceae</taxon>
        <taxon>Cymbomonas</taxon>
    </lineage>
</organism>
<dbReference type="InterPro" id="IPR050170">
    <property type="entry name" value="TruD_pseudoU_synthase"/>
</dbReference>
<dbReference type="GO" id="GO:0006400">
    <property type="term" value="P:tRNA modification"/>
    <property type="evidence" value="ECO:0007669"/>
    <property type="project" value="InterPro"/>
</dbReference>
<evidence type="ECO:0000313" key="9">
    <source>
        <dbReference type="Proteomes" id="UP001190700"/>
    </source>
</evidence>
<feature type="region of interest" description="Disordered" evidence="5">
    <location>
        <begin position="266"/>
        <end position="288"/>
    </location>
</feature>
<protein>
    <recommendedName>
        <fullName evidence="10">TRUD domain-containing protein</fullName>
    </recommendedName>
</protein>
<keyword evidence="4" id="KW-0694">RNA-binding</keyword>
<dbReference type="PANTHER" id="PTHR47811">
    <property type="entry name" value="TRNA PSEUDOURIDINE SYNTHASE D"/>
    <property type="match status" value="1"/>
</dbReference>
<dbReference type="InterPro" id="IPR042214">
    <property type="entry name" value="TruD_catalytic"/>
</dbReference>
<feature type="compositionally biased region" description="Basic and acidic residues" evidence="5">
    <location>
        <begin position="278"/>
        <end position="288"/>
    </location>
</feature>
<dbReference type="InterPro" id="IPR001656">
    <property type="entry name" value="PsdUridine_synth_TruD"/>
</dbReference>